<dbReference type="GO" id="GO:0005886">
    <property type="term" value="C:plasma membrane"/>
    <property type="evidence" value="ECO:0007669"/>
    <property type="project" value="UniProtKB-SubCell"/>
</dbReference>
<dbReference type="AlphaFoldDB" id="A0A7D5D6C1"/>
<feature type="transmembrane region" description="Helical" evidence="8">
    <location>
        <begin position="236"/>
        <end position="257"/>
    </location>
</feature>
<feature type="transmembrane region" description="Helical" evidence="8">
    <location>
        <begin position="7"/>
        <end position="28"/>
    </location>
</feature>
<evidence type="ECO:0000256" key="8">
    <source>
        <dbReference type="SAM" id="Phobius"/>
    </source>
</evidence>
<feature type="transmembrane region" description="Helical" evidence="8">
    <location>
        <begin position="149"/>
        <end position="166"/>
    </location>
</feature>
<dbReference type="EMBL" id="CP056030">
    <property type="protein sequence ID" value="QKZ04519.1"/>
    <property type="molecule type" value="Genomic_DNA"/>
</dbReference>
<dbReference type="RefSeq" id="WP_176570653.1">
    <property type="nucleotide sequence ID" value="NZ_CP056030.1"/>
</dbReference>
<feature type="transmembrane region" description="Helical" evidence="8">
    <location>
        <begin position="102"/>
        <end position="120"/>
    </location>
</feature>
<dbReference type="KEGG" id="pez:HWQ56_12285"/>
<feature type="transmembrane region" description="Helical" evidence="8">
    <location>
        <begin position="34"/>
        <end position="51"/>
    </location>
</feature>
<sequence>MLKGVSLSVAASAIFAGLYFYATLLHPLDGQAIFGWRMLLMLPAITLFLILSKDWGNVVELCKRIRTDPALFPLLCISSALLGTQQWLFMWAPLNGHGLDVSLGYFLLPLVMLFVGRIAYGEHLTSLQKFAALCAAVGVANEIYQVGGISWPTLVVAIGFPLYFLLRRRLRSAHTGGLWFDILLTFPVAAYFAFEHGAGISAVVEEPRLYLLMPLLAIISAAGFICYTVASKLLPFSLFGLLGYVEPVLMVGVALMLGEQIQTEEWMTFLPIWLAVGVLVCEGLRHLTSISIRQKLHRNGPGAKCEG</sequence>
<protein>
    <submittedName>
        <fullName evidence="9">EamA family transporter RarD</fullName>
    </submittedName>
</protein>
<dbReference type="InterPro" id="IPR004626">
    <property type="entry name" value="RarD"/>
</dbReference>
<dbReference type="NCBIfam" id="TIGR00688">
    <property type="entry name" value="rarD"/>
    <property type="match status" value="1"/>
</dbReference>
<keyword evidence="10" id="KW-1185">Reference proteome</keyword>
<evidence type="ECO:0000256" key="4">
    <source>
        <dbReference type="ARBA" id="ARBA00022475"/>
    </source>
</evidence>
<comment type="similarity">
    <text evidence="2">Belongs to the EamA transporter family.</text>
</comment>
<dbReference type="Proteomes" id="UP000509568">
    <property type="component" value="Chromosome"/>
</dbReference>
<keyword evidence="6 8" id="KW-1133">Transmembrane helix</keyword>
<accession>A0A7D5D6C1</accession>
<evidence type="ECO:0000313" key="9">
    <source>
        <dbReference type="EMBL" id="QKZ04519.1"/>
    </source>
</evidence>
<evidence type="ECO:0000256" key="3">
    <source>
        <dbReference type="ARBA" id="ARBA00022448"/>
    </source>
</evidence>
<evidence type="ECO:0000256" key="7">
    <source>
        <dbReference type="ARBA" id="ARBA00023136"/>
    </source>
</evidence>
<dbReference type="SUPFAM" id="SSF103481">
    <property type="entry name" value="Multidrug resistance efflux transporter EmrE"/>
    <property type="match status" value="1"/>
</dbReference>
<keyword evidence="4" id="KW-1003">Cell membrane</keyword>
<proteinExistence type="inferred from homology"/>
<evidence type="ECO:0000256" key="6">
    <source>
        <dbReference type="ARBA" id="ARBA00022989"/>
    </source>
</evidence>
<dbReference type="InterPro" id="IPR037185">
    <property type="entry name" value="EmrE-like"/>
</dbReference>
<organism evidence="9 10">
    <name type="scientific">Pseudomonas eucalypticola</name>
    <dbReference type="NCBI Taxonomy" id="2599595"/>
    <lineage>
        <taxon>Bacteria</taxon>
        <taxon>Pseudomonadati</taxon>
        <taxon>Pseudomonadota</taxon>
        <taxon>Gammaproteobacteria</taxon>
        <taxon>Pseudomonadales</taxon>
        <taxon>Pseudomonadaceae</taxon>
        <taxon>Pseudomonas</taxon>
    </lineage>
</organism>
<comment type="subcellular location">
    <subcellularLocation>
        <location evidence="1">Cell membrane</location>
        <topology evidence="1">Multi-pass membrane protein</topology>
    </subcellularLocation>
</comment>
<reference evidence="9 10" key="1">
    <citation type="submission" date="2020-06" db="EMBL/GenBank/DDBJ databases">
        <title>Pseudomonas eucalypticola sp. nov., an endophyte of Eucalyptus dunnii leaves with biocontrol ability of eucalyptus leaf blight.</title>
        <authorList>
            <person name="Liu Y."/>
            <person name="Song Z."/>
            <person name="Zeng H."/>
            <person name="Lu M."/>
            <person name="Wang X."/>
            <person name="Lian X."/>
            <person name="Zhang Q."/>
        </authorList>
    </citation>
    <scope>NUCLEOTIDE SEQUENCE [LARGE SCALE GENOMIC DNA]</scope>
    <source>
        <strain evidence="9 10">NP-1</strain>
    </source>
</reference>
<feature type="transmembrane region" description="Helical" evidence="8">
    <location>
        <begin position="269"/>
        <end position="288"/>
    </location>
</feature>
<gene>
    <name evidence="9" type="primary">rarD</name>
    <name evidence="9" type="ORF">HWQ56_12285</name>
</gene>
<name>A0A7D5D6C1_9PSED</name>
<keyword evidence="7 8" id="KW-0472">Membrane</keyword>
<feature type="transmembrane region" description="Helical" evidence="8">
    <location>
        <begin position="71"/>
        <end position="90"/>
    </location>
</feature>
<evidence type="ECO:0000256" key="2">
    <source>
        <dbReference type="ARBA" id="ARBA00007362"/>
    </source>
</evidence>
<evidence type="ECO:0000256" key="5">
    <source>
        <dbReference type="ARBA" id="ARBA00022692"/>
    </source>
</evidence>
<evidence type="ECO:0000313" key="10">
    <source>
        <dbReference type="Proteomes" id="UP000509568"/>
    </source>
</evidence>
<keyword evidence="5 8" id="KW-0812">Transmembrane</keyword>
<feature type="transmembrane region" description="Helical" evidence="8">
    <location>
        <begin position="209"/>
        <end position="229"/>
    </location>
</feature>
<evidence type="ECO:0000256" key="1">
    <source>
        <dbReference type="ARBA" id="ARBA00004651"/>
    </source>
</evidence>
<feature type="transmembrane region" description="Helical" evidence="8">
    <location>
        <begin position="178"/>
        <end position="194"/>
    </location>
</feature>
<keyword evidence="3" id="KW-0813">Transport</keyword>